<keyword evidence="1 5" id="KW-0963">Cytoplasm</keyword>
<dbReference type="GO" id="GO:0005737">
    <property type="term" value="C:cytoplasm"/>
    <property type="evidence" value="ECO:0007669"/>
    <property type="project" value="UniProtKB-SubCell"/>
</dbReference>
<comment type="similarity">
    <text evidence="5">Belongs to the RimM family.</text>
</comment>
<dbReference type="GO" id="GO:0005840">
    <property type="term" value="C:ribosome"/>
    <property type="evidence" value="ECO:0007669"/>
    <property type="project" value="InterPro"/>
</dbReference>
<evidence type="ECO:0000256" key="6">
    <source>
        <dbReference type="SAM" id="MobiDB-lite"/>
    </source>
</evidence>
<dbReference type="eggNOG" id="COG0806">
    <property type="taxonomic scope" value="Bacteria"/>
</dbReference>
<evidence type="ECO:0000313" key="9">
    <source>
        <dbReference type="EMBL" id="ADY26415.1"/>
    </source>
</evidence>
<protein>
    <recommendedName>
        <fullName evidence="5">Ribosome maturation factor RimM</fullName>
    </recommendedName>
</protein>
<dbReference type="SUPFAM" id="SSF50346">
    <property type="entry name" value="PRC-barrel domain"/>
    <property type="match status" value="1"/>
</dbReference>
<feature type="compositionally biased region" description="Acidic residues" evidence="6">
    <location>
        <begin position="176"/>
        <end position="199"/>
    </location>
</feature>
<gene>
    <name evidence="5" type="primary">rimM</name>
    <name evidence="9" type="ordered locus">Deipr_1266</name>
</gene>
<dbReference type="InterPro" id="IPR036976">
    <property type="entry name" value="RimM_N_sf"/>
</dbReference>
<dbReference type="SUPFAM" id="SSF50447">
    <property type="entry name" value="Translation proteins"/>
    <property type="match status" value="1"/>
</dbReference>
<evidence type="ECO:0000259" key="8">
    <source>
        <dbReference type="Pfam" id="PF05239"/>
    </source>
</evidence>
<dbReference type="HAMAP" id="MF_00014">
    <property type="entry name" value="Ribosome_mat_RimM"/>
    <property type="match status" value="1"/>
</dbReference>
<evidence type="ECO:0000313" key="10">
    <source>
        <dbReference type="Proteomes" id="UP000007718"/>
    </source>
</evidence>
<evidence type="ECO:0000256" key="5">
    <source>
        <dbReference type="HAMAP-Rule" id="MF_00014"/>
    </source>
</evidence>
<reference evidence="10" key="1">
    <citation type="submission" date="2011-02" db="EMBL/GenBank/DDBJ databases">
        <title>The complete sequence of chromosome of Deinococcus proteolyticus DSM 20540.</title>
        <authorList>
            <consortium name="US DOE Joint Genome Institute (JGI-PGF)"/>
            <person name="Lucas S."/>
            <person name="Copeland A."/>
            <person name="Lapidus A."/>
            <person name="Bruce D."/>
            <person name="Goodwin L."/>
            <person name="Pitluck S."/>
            <person name="Kyrpides N."/>
            <person name="Mavromatis K."/>
            <person name="Pagani I."/>
            <person name="Ivanova N."/>
            <person name="Ovchinnikova G."/>
            <person name="Zeytun A."/>
            <person name="Detter J.C."/>
            <person name="Han C."/>
            <person name="Land M."/>
            <person name="Hauser L."/>
            <person name="Markowitz V."/>
            <person name="Cheng J.-F."/>
            <person name="Hugenholtz P."/>
            <person name="Woyke T."/>
            <person name="Wu D."/>
            <person name="Pukall R."/>
            <person name="Steenblock K."/>
            <person name="Brambilla E."/>
            <person name="Klenk H.-P."/>
            <person name="Eisen J.A."/>
        </authorList>
    </citation>
    <scope>NUCLEOTIDE SEQUENCE [LARGE SCALE GENOMIC DNA]</scope>
    <source>
        <strain evidence="10">ATCC 35074 / DSM 20540 / JCM 6276 / NBRC 101906 / NCIMB 13154 / VKM Ac-1939 / CCM 2703 / MRP</strain>
    </source>
</reference>
<evidence type="ECO:0000256" key="1">
    <source>
        <dbReference type="ARBA" id="ARBA00022490"/>
    </source>
</evidence>
<name>F0RP06_DEIPM</name>
<feature type="region of interest" description="Disordered" evidence="6">
    <location>
        <begin position="159"/>
        <end position="199"/>
    </location>
</feature>
<dbReference type="InterPro" id="IPR002676">
    <property type="entry name" value="RimM_N"/>
</dbReference>
<dbReference type="PANTHER" id="PTHR33692:SF1">
    <property type="entry name" value="RIBOSOME MATURATION FACTOR RIMM"/>
    <property type="match status" value="1"/>
</dbReference>
<comment type="function">
    <text evidence="5">An accessory protein needed during the final step in the assembly of 30S ribosomal subunit, possibly for assembly of the head region. Essential for efficient processing of 16S rRNA. May be needed both before and after RbfA during the maturation of 16S rRNA. It has affinity for free ribosomal 30S subunits but not for 70S ribosomes.</text>
</comment>
<dbReference type="NCBIfam" id="TIGR02273">
    <property type="entry name" value="16S_RimM"/>
    <property type="match status" value="1"/>
</dbReference>
<organism evidence="9 10">
    <name type="scientific">Deinococcus proteolyticus (strain ATCC 35074 / DSM 20540 / JCM 6276 / NBRC 101906 / NCIMB 13154 / VKM Ac-1939 / CCM 2703 / MRP)</name>
    <dbReference type="NCBI Taxonomy" id="693977"/>
    <lineage>
        <taxon>Bacteria</taxon>
        <taxon>Thermotogati</taxon>
        <taxon>Deinococcota</taxon>
        <taxon>Deinococci</taxon>
        <taxon>Deinococcales</taxon>
        <taxon>Deinococcaceae</taxon>
        <taxon>Deinococcus</taxon>
    </lineage>
</organism>
<dbReference type="Gene3D" id="2.40.30.60">
    <property type="entry name" value="RimM"/>
    <property type="match status" value="1"/>
</dbReference>
<evidence type="ECO:0000259" key="7">
    <source>
        <dbReference type="Pfam" id="PF01782"/>
    </source>
</evidence>
<keyword evidence="4 5" id="KW-0143">Chaperone</keyword>
<evidence type="ECO:0000256" key="4">
    <source>
        <dbReference type="ARBA" id="ARBA00023186"/>
    </source>
</evidence>
<keyword evidence="2 5" id="KW-0690">Ribosome biogenesis</keyword>
<dbReference type="HOGENOM" id="CLU_077636_0_1_0"/>
<dbReference type="InterPro" id="IPR011033">
    <property type="entry name" value="PRC_barrel-like_sf"/>
</dbReference>
<dbReference type="KEGG" id="dpt:Deipr_1266"/>
<dbReference type="AlphaFoldDB" id="F0RP06"/>
<dbReference type="GO" id="GO:0043022">
    <property type="term" value="F:ribosome binding"/>
    <property type="evidence" value="ECO:0007669"/>
    <property type="project" value="InterPro"/>
</dbReference>
<dbReference type="STRING" id="693977.Deipr_1266"/>
<dbReference type="EMBL" id="CP002536">
    <property type="protein sequence ID" value="ADY26415.1"/>
    <property type="molecule type" value="Genomic_DNA"/>
</dbReference>
<dbReference type="InterPro" id="IPR011961">
    <property type="entry name" value="RimM"/>
</dbReference>
<dbReference type="Proteomes" id="UP000007718">
    <property type="component" value="Chromosome"/>
</dbReference>
<dbReference type="Gene3D" id="2.30.30.240">
    <property type="entry name" value="PRC-barrel domain"/>
    <property type="match status" value="1"/>
</dbReference>
<dbReference type="Pfam" id="PF05239">
    <property type="entry name" value="PRC"/>
    <property type="match status" value="1"/>
</dbReference>
<comment type="subcellular location">
    <subcellularLocation>
        <location evidence="5">Cytoplasm</location>
    </subcellularLocation>
</comment>
<dbReference type="OrthoDB" id="9810331at2"/>
<dbReference type="Pfam" id="PF01782">
    <property type="entry name" value="RimM"/>
    <property type="match status" value="1"/>
</dbReference>
<dbReference type="GO" id="GO:0006364">
    <property type="term" value="P:rRNA processing"/>
    <property type="evidence" value="ECO:0007669"/>
    <property type="project" value="UniProtKB-UniRule"/>
</dbReference>
<feature type="domain" description="RimM N-terminal" evidence="7">
    <location>
        <begin position="14"/>
        <end position="90"/>
    </location>
</feature>
<comment type="subunit">
    <text evidence="5">Binds ribosomal protein uS19.</text>
</comment>
<reference evidence="9 10" key="2">
    <citation type="journal article" date="2012" name="Stand. Genomic Sci.">
        <title>Complete genome sequence of the orange-red pigmented, radioresistant Deinococcus proteolyticus type strain (MRP(T)).</title>
        <authorList>
            <person name="Copeland A."/>
            <person name="Zeytun A."/>
            <person name="Yassawong M."/>
            <person name="Nolan M."/>
            <person name="Lucas S."/>
            <person name="Hammon N."/>
            <person name="Deshpande S."/>
            <person name="Cheng J.F."/>
            <person name="Han C."/>
            <person name="Tapia R."/>
            <person name="Goodwin L.A."/>
            <person name="Pitluck S."/>
            <person name="Mavromatis K."/>
            <person name="Liolios K."/>
            <person name="Pagani I."/>
            <person name="Ivanova N."/>
            <person name="Mikhailova N."/>
            <person name="Pati A."/>
            <person name="Chen A."/>
            <person name="Palaniappan K."/>
            <person name="Land M."/>
            <person name="Hauser L."/>
            <person name="Jeffries C.D."/>
            <person name="Brambilla E.M."/>
            <person name="Rohde M."/>
            <person name="Sikorski J."/>
            <person name="Pukall R."/>
            <person name="Goker M."/>
            <person name="Detter J.C."/>
            <person name="Woyke T."/>
            <person name="Bristow J."/>
            <person name="Eisen J.A."/>
            <person name="Markowitz V."/>
            <person name="Hugenholtz P."/>
            <person name="Kyrpides N.C."/>
            <person name="Klenk H.P."/>
            <person name="Lapidus A."/>
        </authorList>
    </citation>
    <scope>NUCLEOTIDE SEQUENCE [LARGE SCALE GENOMIC DNA]</scope>
    <source>
        <strain evidence="10">ATCC 35074 / DSM 20540 / JCM 6276 / NBRC 101906 / NCIMB 13154 / VKM Ac-1939 / CCM 2703 / MRP</strain>
    </source>
</reference>
<proteinExistence type="inferred from homology"/>
<dbReference type="GO" id="GO:0042274">
    <property type="term" value="P:ribosomal small subunit biogenesis"/>
    <property type="evidence" value="ECO:0007669"/>
    <property type="project" value="UniProtKB-UniRule"/>
</dbReference>
<feature type="domain" description="PRC-barrel" evidence="8">
    <location>
        <begin position="98"/>
        <end position="138"/>
    </location>
</feature>
<dbReference type="PANTHER" id="PTHR33692">
    <property type="entry name" value="RIBOSOME MATURATION FACTOR RIMM"/>
    <property type="match status" value="1"/>
</dbReference>
<dbReference type="RefSeq" id="WP_013615024.1">
    <property type="nucleotide sequence ID" value="NC_015161.1"/>
</dbReference>
<comment type="domain">
    <text evidence="5">The PRC barrel domain binds ribosomal protein uS19.</text>
</comment>
<dbReference type="InterPro" id="IPR027275">
    <property type="entry name" value="PRC-brl_dom"/>
</dbReference>
<evidence type="ECO:0000256" key="3">
    <source>
        <dbReference type="ARBA" id="ARBA00022552"/>
    </source>
</evidence>
<keyword evidence="10" id="KW-1185">Reference proteome</keyword>
<sequence>MTATKKAPENTTRVGYFLGPQGLKGGVKLFVLGEAEQLVDLPRVWVEGWGWLKLRRAELLYPGIALHLSGIETREAAADLRGANVYAHDDELPALEEGSYYYHQLRGLPVLDSAGEHLGEVVDVMDMGHQDLLVVSHDYGESQVPLQAPYVLIEAGEDGEPARVRLTEDTPAGLLGDDDDYDEHDDYDDADDGAEDAGE</sequence>
<evidence type="ECO:0000256" key="2">
    <source>
        <dbReference type="ARBA" id="ARBA00022517"/>
    </source>
</evidence>
<accession>F0RP06</accession>
<keyword evidence="3 5" id="KW-0698">rRNA processing</keyword>
<dbReference type="InterPro" id="IPR009000">
    <property type="entry name" value="Transl_B-barrel_sf"/>
</dbReference>
<dbReference type="NCBIfam" id="NF010403">
    <property type="entry name" value="PRK13829.1"/>
    <property type="match status" value="1"/>
</dbReference>